<keyword evidence="1" id="KW-1133">Transmembrane helix</keyword>
<dbReference type="Proteomes" id="UP000032352">
    <property type="component" value="Chromosome"/>
</dbReference>
<protein>
    <submittedName>
        <fullName evidence="3">Response regulator transcription factor</fullName>
    </submittedName>
</protein>
<dbReference type="InterPro" id="IPR016032">
    <property type="entry name" value="Sig_transdc_resp-reg_C-effctor"/>
</dbReference>
<dbReference type="EMBL" id="CP059733">
    <property type="protein sequence ID" value="WDE08147.1"/>
    <property type="molecule type" value="Genomic_DNA"/>
</dbReference>
<keyword evidence="1" id="KW-0812">Transmembrane</keyword>
<dbReference type="InterPro" id="IPR000792">
    <property type="entry name" value="Tscrpt_reg_LuxR_C"/>
</dbReference>
<reference evidence="3 4" key="1">
    <citation type="journal article" date="2015" name="Genome Announc.">
        <title>Draft Genome Sequences of Marine Isolates of Thalassomonas viridans and Thalassomonas actiniarum.</title>
        <authorList>
            <person name="Olonade I."/>
            <person name="van Zyl L.J."/>
            <person name="Trindade M."/>
        </authorList>
    </citation>
    <scope>NUCLEOTIDE SEQUENCE [LARGE SCALE GENOMIC DNA]</scope>
    <source>
        <strain evidence="3 4">XOM25</strain>
    </source>
</reference>
<name>A0AAE9ZBF8_9GAMM</name>
<reference evidence="3 4" key="2">
    <citation type="journal article" date="2022" name="Mar. Drugs">
        <title>Bioassay-Guided Fractionation Leads to the Detection of Cholic Acid Generated by the Rare Thalassomonas sp.</title>
        <authorList>
            <person name="Pheiffer F."/>
            <person name="Schneider Y.K."/>
            <person name="Hansen E.H."/>
            <person name="Andersen J.H."/>
            <person name="Isaksson J."/>
            <person name="Busche T."/>
            <person name="R C."/>
            <person name="Kalinowski J."/>
            <person name="Zyl L.V."/>
            <person name="Trindade M."/>
        </authorList>
    </citation>
    <scope>NUCLEOTIDE SEQUENCE [LARGE SCALE GENOMIC DNA]</scope>
    <source>
        <strain evidence="3 4">XOM25</strain>
    </source>
</reference>
<feature type="transmembrane region" description="Helical" evidence="1">
    <location>
        <begin position="29"/>
        <end position="48"/>
    </location>
</feature>
<feature type="domain" description="HTH luxR-type" evidence="2">
    <location>
        <begin position="93"/>
        <end position="150"/>
    </location>
</feature>
<evidence type="ECO:0000259" key="2">
    <source>
        <dbReference type="SMART" id="SM00421"/>
    </source>
</evidence>
<gene>
    <name evidence="3" type="ORF">SG34_005605</name>
</gene>
<proteinExistence type="predicted"/>
<dbReference type="GO" id="GO:0006355">
    <property type="term" value="P:regulation of DNA-templated transcription"/>
    <property type="evidence" value="ECO:0007669"/>
    <property type="project" value="InterPro"/>
</dbReference>
<dbReference type="SUPFAM" id="SSF46894">
    <property type="entry name" value="C-terminal effector domain of the bipartite response regulators"/>
    <property type="match status" value="1"/>
</dbReference>
<dbReference type="GO" id="GO:0003677">
    <property type="term" value="F:DNA binding"/>
    <property type="evidence" value="ECO:0007669"/>
    <property type="project" value="InterPro"/>
</dbReference>
<accession>A0AAE9ZBF8</accession>
<dbReference type="KEGG" id="tvd:SG34_005605"/>
<evidence type="ECO:0000313" key="3">
    <source>
        <dbReference type="EMBL" id="WDE08147.1"/>
    </source>
</evidence>
<dbReference type="AlphaFoldDB" id="A0AAE9ZBF8"/>
<sequence>MLTFLLLVILASGADLLADFSEGVNLAHLLQEAAIMLFAASVFIWIAGKLRRSRQDMRALKHELESIKSTQQSEEILAIKQQFSEVISNQFTLWNLTKSEQEVGLLLLKGFSLNEIAYLRKTAEKTVRQQASSIYKKSNVAGRHAFSAWFIEDFL</sequence>
<evidence type="ECO:0000313" key="4">
    <source>
        <dbReference type="Proteomes" id="UP000032352"/>
    </source>
</evidence>
<keyword evidence="1" id="KW-0472">Membrane</keyword>
<dbReference type="Gene3D" id="1.10.10.10">
    <property type="entry name" value="Winged helix-like DNA-binding domain superfamily/Winged helix DNA-binding domain"/>
    <property type="match status" value="1"/>
</dbReference>
<keyword evidence="4" id="KW-1185">Reference proteome</keyword>
<evidence type="ECO:0000256" key="1">
    <source>
        <dbReference type="SAM" id="Phobius"/>
    </source>
</evidence>
<dbReference type="SMART" id="SM00421">
    <property type="entry name" value="HTH_LUXR"/>
    <property type="match status" value="1"/>
</dbReference>
<dbReference type="InterPro" id="IPR036388">
    <property type="entry name" value="WH-like_DNA-bd_sf"/>
</dbReference>
<organism evidence="3 4">
    <name type="scientific">Thalassomonas viridans</name>
    <dbReference type="NCBI Taxonomy" id="137584"/>
    <lineage>
        <taxon>Bacteria</taxon>
        <taxon>Pseudomonadati</taxon>
        <taxon>Pseudomonadota</taxon>
        <taxon>Gammaproteobacteria</taxon>
        <taxon>Alteromonadales</taxon>
        <taxon>Colwelliaceae</taxon>
        <taxon>Thalassomonas</taxon>
    </lineage>
</organism>